<dbReference type="OrthoDB" id="10252926at2759"/>
<dbReference type="GeneID" id="37034457"/>
<feature type="region of interest" description="Disordered" evidence="2">
    <location>
        <begin position="181"/>
        <end position="237"/>
    </location>
</feature>
<dbReference type="Gene3D" id="6.10.140.1230">
    <property type="match status" value="1"/>
</dbReference>
<dbReference type="STRING" id="1522189.A0A316VQD2"/>
<proteinExistence type="predicted"/>
<dbReference type="InterPro" id="IPR005024">
    <property type="entry name" value="Snf7_fam"/>
</dbReference>
<dbReference type="EMBL" id="KZ819447">
    <property type="protein sequence ID" value="PWN39732.1"/>
    <property type="molecule type" value="Genomic_DNA"/>
</dbReference>
<protein>
    <submittedName>
        <fullName evidence="3">Snf7-domain-containing protein</fullName>
    </submittedName>
</protein>
<feature type="compositionally biased region" description="Gly residues" evidence="2">
    <location>
        <begin position="210"/>
        <end position="219"/>
    </location>
</feature>
<dbReference type="GO" id="GO:0007034">
    <property type="term" value="P:vacuolar transport"/>
    <property type="evidence" value="ECO:0007669"/>
    <property type="project" value="InterPro"/>
</dbReference>
<dbReference type="Proteomes" id="UP000245783">
    <property type="component" value="Unassembled WGS sequence"/>
</dbReference>
<reference evidence="3 4" key="1">
    <citation type="journal article" date="2018" name="Mol. Biol. Evol.">
        <title>Broad Genomic Sampling Reveals a Smut Pathogenic Ancestry of the Fungal Clade Ustilaginomycotina.</title>
        <authorList>
            <person name="Kijpornyongpan T."/>
            <person name="Mondo S.J."/>
            <person name="Barry K."/>
            <person name="Sandor L."/>
            <person name="Lee J."/>
            <person name="Lipzen A."/>
            <person name="Pangilinan J."/>
            <person name="LaButti K."/>
            <person name="Hainaut M."/>
            <person name="Henrissat B."/>
            <person name="Grigoriev I.V."/>
            <person name="Spatafora J.W."/>
            <person name="Aime M.C."/>
        </authorList>
    </citation>
    <scope>NUCLEOTIDE SEQUENCE [LARGE SCALE GENOMIC DNA]</scope>
    <source>
        <strain evidence="3 4">MCA 4658</strain>
    </source>
</reference>
<sequence>MNIVESLFGRSKTPAERLRAHQRALQKAQRELDRERSKLEVQEKKLIADIKKSAKEGQMNACKIQAKDLVRTRRNVQKFYQMRTQLQAVSLRIQTLRSTTQMGEAMKGATKAMGTMNRTLNLPAVSKIMRDFERESEVMDMKEEMMGEAVDGAMEDDEELGEDEESDNILKEVLDEIGVGLGQQLKDAPTASLNAPTTEPSERIAIGESAIGGGSGAGAGKSDEDALQARLDSLRKD</sequence>
<evidence type="ECO:0000256" key="2">
    <source>
        <dbReference type="SAM" id="MobiDB-lite"/>
    </source>
</evidence>
<gene>
    <name evidence="3" type="ORF">IE81DRAFT_317551</name>
</gene>
<dbReference type="InParanoid" id="A0A316VQD2"/>
<dbReference type="RefSeq" id="XP_025366892.1">
    <property type="nucleotide sequence ID" value="XM_025512587.1"/>
</dbReference>
<keyword evidence="4" id="KW-1185">Reference proteome</keyword>
<dbReference type="FunCoup" id="A0A316VQD2">
    <property type="interactions" value="359"/>
</dbReference>
<name>A0A316VQD2_9BASI</name>
<accession>A0A316VQD2</accession>
<organism evidence="3 4">
    <name type="scientific">Ceraceosorus guamensis</name>
    <dbReference type="NCBI Taxonomy" id="1522189"/>
    <lineage>
        <taxon>Eukaryota</taxon>
        <taxon>Fungi</taxon>
        <taxon>Dikarya</taxon>
        <taxon>Basidiomycota</taxon>
        <taxon>Ustilaginomycotina</taxon>
        <taxon>Exobasidiomycetes</taxon>
        <taxon>Ceraceosorales</taxon>
        <taxon>Ceraceosoraceae</taxon>
        <taxon>Ceraceosorus</taxon>
    </lineage>
</organism>
<keyword evidence="1" id="KW-0175">Coiled coil</keyword>
<feature type="coiled-coil region" evidence="1">
    <location>
        <begin position="15"/>
        <end position="45"/>
    </location>
</feature>
<dbReference type="AlphaFoldDB" id="A0A316VQD2"/>
<evidence type="ECO:0000313" key="4">
    <source>
        <dbReference type="Proteomes" id="UP000245783"/>
    </source>
</evidence>
<evidence type="ECO:0000256" key="1">
    <source>
        <dbReference type="SAM" id="Coils"/>
    </source>
</evidence>
<evidence type="ECO:0000313" key="3">
    <source>
        <dbReference type="EMBL" id="PWN39732.1"/>
    </source>
</evidence>
<dbReference type="PANTHER" id="PTHR10476">
    <property type="entry name" value="CHARGED MULTIVESICULAR BODY PROTEIN"/>
    <property type="match status" value="1"/>
</dbReference>
<dbReference type="Pfam" id="PF03357">
    <property type="entry name" value="Snf7"/>
    <property type="match status" value="1"/>
</dbReference>